<sequence>MTEQLTPVPDPYARVLARHRRMLRRRAVAAGLAVVAVLVVTGVVVAGTGHRGTPDGSVVATPKPTTPEGRAQVWVDRLVQSPPRGAVGGDSAYMTALHQKIRTEQEAGRFAQLTMPMRDVRVLFVDDVGPVRVAFVAFVMAEPDPDSGTANAGRWLVAEAGAAPEVLGNPEAVQAVSPRLQPHEQLTLYSEPRSSSGLYVVSIAPDGCDFATAPRSALTGPSPVWTREPTGSYLVRPPNTLRNEWWQITCDGVLRERVPGPRSALRGELTEAHLDQAIAGARGTPDDQHARSAIREADSSVRTHARELPTLFWGGRTTGTPGKEYDGAAAVAAAPILGGGWTGILTVEYDEPTPRGALGSPAVFFDTTVDLADPRSLLAIPLQPSDSTLLVVSPVGAKHVRAVQDGRELVRAQVSDGAALLVVPSTDKIVLEGLDASGSVIGTGEIASLPGTGNDDGYTKYGWEEE</sequence>
<comment type="caution">
    <text evidence="2">The sequence shown here is derived from an EMBL/GenBank/DDBJ whole genome shotgun (WGS) entry which is preliminary data.</text>
</comment>
<feature type="transmembrane region" description="Helical" evidence="1">
    <location>
        <begin position="27"/>
        <end position="47"/>
    </location>
</feature>
<dbReference type="EMBL" id="BONW01000035">
    <property type="protein sequence ID" value="GIG91269.1"/>
    <property type="molecule type" value="Genomic_DNA"/>
</dbReference>
<keyword evidence="3" id="KW-1185">Reference proteome</keyword>
<evidence type="ECO:0000256" key="1">
    <source>
        <dbReference type="SAM" id="Phobius"/>
    </source>
</evidence>
<keyword evidence="1" id="KW-1133">Transmembrane helix</keyword>
<accession>A0ABQ4E964</accession>
<gene>
    <name evidence="2" type="ORF">Pen02_62050</name>
</gene>
<keyword evidence="1" id="KW-0812">Transmembrane</keyword>
<protein>
    <recommendedName>
        <fullName evidence="4">Type VII secretion protein EccB</fullName>
    </recommendedName>
</protein>
<name>A0ABQ4E964_9ACTN</name>
<organism evidence="2 3">
    <name type="scientific">Plantactinospora endophytica</name>
    <dbReference type="NCBI Taxonomy" id="673535"/>
    <lineage>
        <taxon>Bacteria</taxon>
        <taxon>Bacillati</taxon>
        <taxon>Actinomycetota</taxon>
        <taxon>Actinomycetes</taxon>
        <taxon>Micromonosporales</taxon>
        <taxon>Micromonosporaceae</taxon>
        <taxon>Plantactinospora</taxon>
    </lineage>
</organism>
<evidence type="ECO:0008006" key="4">
    <source>
        <dbReference type="Google" id="ProtNLM"/>
    </source>
</evidence>
<dbReference type="Proteomes" id="UP000646749">
    <property type="component" value="Unassembled WGS sequence"/>
</dbReference>
<evidence type="ECO:0000313" key="3">
    <source>
        <dbReference type="Proteomes" id="UP000646749"/>
    </source>
</evidence>
<proteinExistence type="predicted"/>
<keyword evidence="1" id="KW-0472">Membrane</keyword>
<reference evidence="2 3" key="1">
    <citation type="submission" date="2021-01" db="EMBL/GenBank/DDBJ databases">
        <title>Whole genome shotgun sequence of Plantactinospora endophytica NBRC 110450.</title>
        <authorList>
            <person name="Komaki H."/>
            <person name="Tamura T."/>
        </authorList>
    </citation>
    <scope>NUCLEOTIDE SEQUENCE [LARGE SCALE GENOMIC DNA]</scope>
    <source>
        <strain evidence="2 3">NBRC 110450</strain>
    </source>
</reference>
<evidence type="ECO:0000313" key="2">
    <source>
        <dbReference type="EMBL" id="GIG91269.1"/>
    </source>
</evidence>